<dbReference type="InterPro" id="IPR002081">
    <property type="entry name" value="Cryptochrome/DNA_photolyase_1"/>
</dbReference>
<evidence type="ECO:0000313" key="7">
    <source>
        <dbReference type="Proteomes" id="UP000268016"/>
    </source>
</evidence>
<feature type="binding site" evidence="3">
    <location>
        <begin position="175"/>
        <end position="177"/>
    </location>
    <ligand>
        <name>FAD</name>
        <dbReference type="ChEBI" id="CHEBI:57692"/>
    </ligand>
</feature>
<dbReference type="GO" id="GO:0071949">
    <property type="term" value="F:FAD binding"/>
    <property type="evidence" value="ECO:0007669"/>
    <property type="project" value="TreeGrafter"/>
</dbReference>
<dbReference type="InterPro" id="IPR005101">
    <property type="entry name" value="Cryptochr/Photolyase_FAD-bd"/>
</dbReference>
<keyword evidence="2 3" id="KW-0274">FAD</keyword>
<protein>
    <submittedName>
        <fullName evidence="6">DNA photolyase</fullName>
    </submittedName>
</protein>
<dbReference type="PANTHER" id="PTHR11455:SF9">
    <property type="entry name" value="CRYPTOCHROME CIRCADIAN CLOCK 5 ISOFORM X1"/>
    <property type="match status" value="1"/>
</dbReference>
<name>A0A3N2QTR0_9RHOB</name>
<gene>
    <name evidence="6" type="ORF">EAT49_16855</name>
</gene>
<feature type="domain" description="Cryptochrome/DNA photolyase FAD-binding" evidence="5">
    <location>
        <begin position="71"/>
        <end position="207"/>
    </location>
</feature>
<comment type="caution">
    <text evidence="6">The sequence shown here is derived from an EMBL/GenBank/DDBJ whole genome shotgun (WGS) entry which is preliminary data.</text>
</comment>
<keyword evidence="7" id="KW-1185">Reference proteome</keyword>
<dbReference type="Gene3D" id="1.25.40.80">
    <property type="match status" value="1"/>
</dbReference>
<sequence>MTLEPTRAAGLARLEDFVPQAGAYARLRNYDLPGHPHVSGLSPWIRHRLVTEDEVVRAVLARHAPSAVEKFLQEVFWRTYWKGWLEMRPSVWLHYRAEVRRGLDRVQSEAGLRADWEAACRGETGIDGFDHWARELAETGYLHNHARMWFASIWCFTLRLPWALGADFFLRHLIDGDPASNTLGWRWVAGIQTPGKTYVARASNIAQYTEFRFRPAGLASHAAPLEAPPNPAPGPAPEGDSVTPGLRTGLILHEDDLSPGFVLDRAPAPAAIAVVPGAGDRSPLAVSQNVLAFTEGAIADTLARLGGAAAVSRPDDLADWAREHGLAQVVSPWAPVGPARDRLEAARAAGLPLRMVLRASDAAAWPHATKGFFKFKDRIPKLVDRLQDAASA</sequence>
<dbReference type="AlphaFoldDB" id="A0A3N2QTR0"/>
<reference evidence="6 7" key="1">
    <citation type="submission" date="2018-10" db="EMBL/GenBank/DDBJ databases">
        <title>Histidinibacterium lentulum gen. nov., sp. nov., a marine bacterium from the culture broth of Picochlorum sp. 122.</title>
        <authorList>
            <person name="Wang G."/>
        </authorList>
    </citation>
    <scope>NUCLEOTIDE SEQUENCE [LARGE SCALE GENOMIC DNA]</scope>
    <source>
        <strain evidence="6 7">B17</strain>
    </source>
</reference>
<feature type="binding site" evidence="3">
    <location>
        <position position="24"/>
    </location>
    <ligand>
        <name>FAD</name>
        <dbReference type="ChEBI" id="CHEBI:57692"/>
    </ligand>
</feature>
<evidence type="ECO:0000256" key="3">
    <source>
        <dbReference type="PIRSR" id="PIRSR602081-1"/>
    </source>
</evidence>
<dbReference type="EMBL" id="RDRB01000009">
    <property type="protein sequence ID" value="ROT98607.1"/>
    <property type="molecule type" value="Genomic_DNA"/>
</dbReference>
<dbReference type="GO" id="GO:0003677">
    <property type="term" value="F:DNA binding"/>
    <property type="evidence" value="ECO:0007669"/>
    <property type="project" value="TreeGrafter"/>
</dbReference>
<dbReference type="RefSeq" id="WP_123643474.1">
    <property type="nucleotide sequence ID" value="NZ_ML119089.1"/>
</dbReference>
<dbReference type="Pfam" id="PF03441">
    <property type="entry name" value="FAD_binding_7"/>
    <property type="match status" value="1"/>
</dbReference>
<comment type="cofactor">
    <cofactor evidence="3">
        <name>FAD</name>
        <dbReference type="ChEBI" id="CHEBI:57692"/>
    </cofactor>
    <text evidence="3">Binds 1 FAD per subunit.</text>
</comment>
<dbReference type="PANTHER" id="PTHR11455">
    <property type="entry name" value="CRYPTOCHROME"/>
    <property type="match status" value="1"/>
</dbReference>
<dbReference type="GO" id="GO:0003904">
    <property type="term" value="F:deoxyribodipyrimidine photo-lyase activity"/>
    <property type="evidence" value="ECO:0007669"/>
    <property type="project" value="TreeGrafter"/>
</dbReference>
<proteinExistence type="predicted"/>
<feature type="binding site" evidence="3">
    <location>
        <position position="71"/>
    </location>
    <ligand>
        <name>FAD</name>
        <dbReference type="ChEBI" id="CHEBI:57692"/>
    </ligand>
</feature>
<evidence type="ECO:0000256" key="1">
    <source>
        <dbReference type="ARBA" id="ARBA00022630"/>
    </source>
</evidence>
<dbReference type="OrthoDB" id="9772484at2"/>
<feature type="region of interest" description="Disordered" evidence="4">
    <location>
        <begin position="222"/>
        <end position="242"/>
    </location>
</feature>
<dbReference type="Proteomes" id="UP000268016">
    <property type="component" value="Unassembled WGS sequence"/>
</dbReference>
<evidence type="ECO:0000259" key="5">
    <source>
        <dbReference type="Pfam" id="PF03441"/>
    </source>
</evidence>
<evidence type="ECO:0000256" key="2">
    <source>
        <dbReference type="ARBA" id="ARBA00022827"/>
    </source>
</evidence>
<dbReference type="InterPro" id="IPR036134">
    <property type="entry name" value="Crypto/Photolyase_FAD-like_sf"/>
</dbReference>
<feature type="compositionally biased region" description="Pro residues" evidence="4">
    <location>
        <begin position="226"/>
        <end position="236"/>
    </location>
</feature>
<organism evidence="6 7">
    <name type="scientific">Histidinibacterium lentulum</name>
    <dbReference type="NCBI Taxonomy" id="2480588"/>
    <lineage>
        <taxon>Bacteria</taxon>
        <taxon>Pseudomonadati</taxon>
        <taxon>Pseudomonadota</taxon>
        <taxon>Alphaproteobacteria</taxon>
        <taxon>Rhodobacterales</taxon>
        <taxon>Paracoccaceae</taxon>
        <taxon>Histidinibacterium</taxon>
    </lineage>
</organism>
<keyword evidence="6" id="KW-0456">Lyase</keyword>
<accession>A0A3N2QTR0</accession>
<dbReference type="SUPFAM" id="SSF48173">
    <property type="entry name" value="Cryptochrome/photolyase FAD-binding domain"/>
    <property type="match status" value="1"/>
</dbReference>
<evidence type="ECO:0000313" key="6">
    <source>
        <dbReference type="EMBL" id="ROT98607.1"/>
    </source>
</evidence>
<dbReference type="Gene3D" id="1.10.579.10">
    <property type="entry name" value="DNA Cyclobutane Dipyrimidine Photolyase, subunit A, domain 3"/>
    <property type="match status" value="1"/>
</dbReference>
<keyword evidence="1 3" id="KW-0285">Flavoprotein</keyword>
<evidence type="ECO:0000256" key="4">
    <source>
        <dbReference type="SAM" id="MobiDB-lite"/>
    </source>
</evidence>